<protein>
    <recommendedName>
        <fullName evidence="6">BHLH domain-containing protein</fullName>
    </recommendedName>
</protein>
<organism evidence="7 8">
    <name type="scientific">Tenebrio molitor</name>
    <name type="common">Yellow mealworm beetle</name>
    <dbReference type="NCBI Taxonomy" id="7067"/>
    <lineage>
        <taxon>Eukaryota</taxon>
        <taxon>Metazoa</taxon>
        <taxon>Ecdysozoa</taxon>
        <taxon>Arthropoda</taxon>
        <taxon>Hexapoda</taxon>
        <taxon>Insecta</taxon>
        <taxon>Pterygota</taxon>
        <taxon>Neoptera</taxon>
        <taxon>Endopterygota</taxon>
        <taxon>Coleoptera</taxon>
        <taxon>Polyphaga</taxon>
        <taxon>Cucujiformia</taxon>
        <taxon>Tenebrionidae</taxon>
        <taxon>Tenebrio</taxon>
    </lineage>
</organism>
<evidence type="ECO:0000259" key="6">
    <source>
        <dbReference type="PROSITE" id="PS50888"/>
    </source>
</evidence>
<name>A0A8J6H1D7_TENMO</name>
<dbReference type="GO" id="GO:0046983">
    <property type="term" value="F:protein dimerization activity"/>
    <property type="evidence" value="ECO:0007669"/>
    <property type="project" value="InterPro"/>
</dbReference>
<dbReference type="CDD" id="cd19695">
    <property type="entry name" value="bHLH_dnHLH_EMC_like"/>
    <property type="match status" value="1"/>
</dbReference>
<sequence>MLKDLGTLCRGFPLSSIPMAGLLDTLASLLSCIQLLPVPFDHYHFPDIGLEIEDEDSIPQNTPEIPEEAQVLVRDPELCSAVLEAAGEETARQPCFLRLLKIAAVHKLEETKHVCIHTRMEFVSHTSAVAGAFYDWQDDCAVLISAPATLPERSRIHIGGLHPAQPGASFHWLCPLHSFYKILCVILLNLSNMKAVSVVCAENNIAGINSGRVSKPKKDIENEEIQMYLSKLKDLVPFMPKNRKLSKLEVIQYVIDYICDLQSALETHPAVSTFDAAAALGQKKSQEAISPRQPLGLRASPNTILSPCEAPVLQNGTHASVLTSFLRGVLNSQTEKLSGDLQNTEYLFMADFQFREEFLLLQLKCDLLLDSQDRAYSFRKSRNREDAAERLQKFVHWEVSFEATFPRRFAVLALIVHGLCPR</sequence>
<dbReference type="Gene3D" id="4.10.280.10">
    <property type="entry name" value="Helix-loop-helix DNA-binding domain"/>
    <property type="match status" value="1"/>
</dbReference>
<dbReference type="FunFam" id="4.10.280.10:FF:000086">
    <property type="entry name" value="protein extra-macrochaetae"/>
    <property type="match status" value="1"/>
</dbReference>
<reference evidence="7" key="2">
    <citation type="submission" date="2021-08" db="EMBL/GenBank/DDBJ databases">
        <authorList>
            <person name="Eriksson T."/>
        </authorList>
    </citation>
    <scope>NUCLEOTIDE SEQUENCE</scope>
    <source>
        <strain evidence="7">Stoneville</strain>
        <tissue evidence="7">Whole head</tissue>
    </source>
</reference>
<evidence type="ECO:0000313" key="7">
    <source>
        <dbReference type="EMBL" id="KAH0809950.1"/>
    </source>
</evidence>
<evidence type="ECO:0000256" key="1">
    <source>
        <dbReference type="ARBA" id="ARBA00004123"/>
    </source>
</evidence>
<dbReference type="GO" id="GO:0030154">
    <property type="term" value="P:cell differentiation"/>
    <property type="evidence" value="ECO:0007669"/>
    <property type="project" value="TreeGrafter"/>
</dbReference>
<feature type="domain" description="BHLH" evidence="6">
    <location>
        <begin position="209"/>
        <end position="261"/>
    </location>
</feature>
<evidence type="ECO:0000256" key="5">
    <source>
        <dbReference type="ARBA" id="ARBA00023242"/>
    </source>
</evidence>
<dbReference type="AlphaFoldDB" id="A0A8J6H1D7"/>
<keyword evidence="3" id="KW-0805">Transcription regulation</keyword>
<dbReference type="PROSITE" id="PS50888">
    <property type="entry name" value="BHLH"/>
    <property type="match status" value="1"/>
</dbReference>
<evidence type="ECO:0000256" key="3">
    <source>
        <dbReference type="ARBA" id="ARBA00023015"/>
    </source>
</evidence>
<dbReference type="InterPro" id="IPR036638">
    <property type="entry name" value="HLH_DNA-bd_sf"/>
</dbReference>
<keyword evidence="5" id="KW-0539">Nucleus</keyword>
<keyword evidence="8" id="KW-1185">Reference proteome</keyword>
<dbReference type="GO" id="GO:0032922">
    <property type="term" value="P:circadian regulation of gene expression"/>
    <property type="evidence" value="ECO:0007669"/>
    <property type="project" value="TreeGrafter"/>
</dbReference>
<keyword evidence="2" id="KW-0678">Repressor</keyword>
<dbReference type="Pfam" id="PF00010">
    <property type="entry name" value="HLH"/>
    <property type="match status" value="1"/>
</dbReference>
<evidence type="ECO:0000256" key="4">
    <source>
        <dbReference type="ARBA" id="ARBA00023163"/>
    </source>
</evidence>
<comment type="subcellular location">
    <subcellularLocation>
        <location evidence="1">Nucleus</location>
    </subcellularLocation>
</comment>
<comment type="caution">
    <text evidence="7">The sequence shown here is derived from an EMBL/GenBank/DDBJ whole genome shotgun (WGS) entry which is preliminary data.</text>
</comment>
<evidence type="ECO:0000313" key="8">
    <source>
        <dbReference type="Proteomes" id="UP000719412"/>
    </source>
</evidence>
<dbReference type="PANTHER" id="PTHR11723">
    <property type="entry name" value="DNA-BINDING PROTEIN INHIBITOR"/>
    <property type="match status" value="1"/>
</dbReference>
<accession>A0A8J6H1D7</accession>
<dbReference type="Proteomes" id="UP000719412">
    <property type="component" value="Unassembled WGS sequence"/>
</dbReference>
<reference evidence="7" key="1">
    <citation type="journal article" date="2020" name="J Insects Food Feed">
        <title>The yellow mealworm (Tenebrio molitor) genome: a resource for the emerging insects as food and feed industry.</title>
        <authorList>
            <person name="Eriksson T."/>
            <person name="Andere A."/>
            <person name="Kelstrup H."/>
            <person name="Emery V."/>
            <person name="Picard C."/>
        </authorList>
    </citation>
    <scope>NUCLEOTIDE SEQUENCE</scope>
    <source>
        <strain evidence="7">Stoneville</strain>
        <tissue evidence="7">Whole head</tissue>
    </source>
</reference>
<dbReference type="GO" id="GO:0000122">
    <property type="term" value="P:negative regulation of transcription by RNA polymerase II"/>
    <property type="evidence" value="ECO:0007669"/>
    <property type="project" value="InterPro"/>
</dbReference>
<dbReference type="InterPro" id="IPR011598">
    <property type="entry name" value="bHLH_dom"/>
</dbReference>
<dbReference type="SUPFAM" id="SSF47459">
    <property type="entry name" value="HLH, helix-loop-helix DNA-binding domain"/>
    <property type="match status" value="1"/>
</dbReference>
<dbReference type="GO" id="GO:0005634">
    <property type="term" value="C:nucleus"/>
    <property type="evidence" value="ECO:0007669"/>
    <property type="project" value="UniProtKB-SubCell"/>
</dbReference>
<gene>
    <name evidence="7" type="ORF">GEV33_012841</name>
</gene>
<dbReference type="EMBL" id="JABDTM020027813">
    <property type="protein sequence ID" value="KAH0809950.1"/>
    <property type="molecule type" value="Genomic_DNA"/>
</dbReference>
<proteinExistence type="predicted"/>
<evidence type="ECO:0000256" key="2">
    <source>
        <dbReference type="ARBA" id="ARBA00022491"/>
    </source>
</evidence>
<dbReference type="SMART" id="SM00353">
    <property type="entry name" value="HLH"/>
    <property type="match status" value="1"/>
</dbReference>
<dbReference type="PANTHER" id="PTHR11723:SF17">
    <property type="entry name" value="PROTEIN EXTRA-MACROCHAETAE"/>
    <property type="match status" value="1"/>
</dbReference>
<dbReference type="InterPro" id="IPR026052">
    <property type="entry name" value="DNA-bd_prot-inh"/>
</dbReference>
<keyword evidence="4" id="KW-0804">Transcription</keyword>
<dbReference type="GO" id="GO:0005737">
    <property type="term" value="C:cytoplasm"/>
    <property type="evidence" value="ECO:0007669"/>
    <property type="project" value="InterPro"/>
</dbReference>